<keyword evidence="1" id="KW-0106">Calcium</keyword>
<dbReference type="SMART" id="SM00054">
    <property type="entry name" value="EFh"/>
    <property type="match status" value="2"/>
</dbReference>
<dbReference type="Pfam" id="PF13499">
    <property type="entry name" value="EF-hand_7"/>
    <property type="match status" value="1"/>
</dbReference>
<feature type="domain" description="EF-hand" evidence="2">
    <location>
        <begin position="5"/>
        <end position="40"/>
    </location>
</feature>
<protein>
    <recommendedName>
        <fullName evidence="2">EF-hand domain-containing protein</fullName>
    </recommendedName>
</protein>
<dbReference type="PANTHER" id="PTHR19972">
    <property type="entry name" value="CALBINDIN"/>
    <property type="match status" value="1"/>
</dbReference>
<accession>A0A8S1TPF3</accession>
<dbReference type="GO" id="GO:0051480">
    <property type="term" value="P:regulation of cytosolic calcium ion concentration"/>
    <property type="evidence" value="ECO:0007669"/>
    <property type="project" value="TreeGrafter"/>
</dbReference>
<gene>
    <name evidence="3" type="ORF">POCTA_138.1.T0280103</name>
</gene>
<dbReference type="Proteomes" id="UP000683925">
    <property type="component" value="Unassembled WGS sequence"/>
</dbReference>
<feature type="domain" description="EF-hand" evidence="2">
    <location>
        <begin position="46"/>
        <end position="81"/>
    </location>
</feature>
<keyword evidence="4" id="KW-1185">Reference proteome</keyword>
<evidence type="ECO:0000313" key="3">
    <source>
        <dbReference type="EMBL" id="CAD8153634.1"/>
    </source>
</evidence>
<dbReference type="EMBL" id="CAJJDP010000028">
    <property type="protein sequence ID" value="CAD8153634.1"/>
    <property type="molecule type" value="Genomic_DNA"/>
</dbReference>
<comment type="caution">
    <text evidence="3">The sequence shown here is derived from an EMBL/GenBank/DDBJ whole genome shotgun (WGS) entry which is preliminary data.</text>
</comment>
<proteinExistence type="predicted"/>
<dbReference type="InterPro" id="IPR051001">
    <property type="entry name" value="Calbindin_Ca-bind"/>
</dbReference>
<dbReference type="GO" id="GO:0005829">
    <property type="term" value="C:cytosol"/>
    <property type="evidence" value="ECO:0007669"/>
    <property type="project" value="TreeGrafter"/>
</dbReference>
<organism evidence="3 4">
    <name type="scientific">Paramecium octaurelia</name>
    <dbReference type="NCBI Taxonomy" id="43137"/>
    <lineage>
        <taxon>Eukaryota</taxon>
        <taxon>Sar</taxon>
        <taxon>Alveolata</taxon>
        <taxon>Ciliophora</taxon>
        <taxon>Intramacronucleata</taxon>
        <taxon>Oligohymenophorea</taxon>
        <taxon>Peniculida</taxon>
        <taxon>Parameciidae</taxon>
        <taxon>Paramecium</taxon>
    </lineage>
</organism>
<evidence type="ECO:0000313" key="4">
    <source>
        <dbReference type="Proteomes" id="UP000683925"/>
    </source>
</evidence>
<reference evidence="3" key="1">
    <citation type="submission" date="2021-01" db="EMBL/GenBank/DDBJ databases">
        <authorList>
            <consortium name="Genoscope - CEA"/>
            <person name="William W."/>
        </authorList>
    </citation>
    <scope>NUCLEOTIDE SEQUENCE</scope>
</reference>
<name>A0A8S1TPF3_PAROT</name>
<dbReference type="PROSITE" id="PS50222">
    <property type="entry name" value="EF_HAND_2"/>
    <property type="match status" value="2"/>
</dbReference>
<dbReference type="CDD" id="cd00051">
    <property type="entry name" value="EFh"/>
    <property type="match status" value="1"/>
</dbReference>
<dbReference type="InterPro" id="IPR018247">
    <property type="entry name" value="EF_Hand_1_Ca_BS"/>
</dbReference>
<dbReference type="PANTHER" id="PTHR19972:SF10">
    <property type="entry name" value="CALBINDIN-32"/>
    <property type="match status" value="1"/>
</dbReference>
<dbReference type="PROSITE" id="PS00018">
    <property type="entry name" value="EF_HAND_1"/>
    <property type="match status" value="2"/>
</dbReference>
<sequence>MNSLQLIEFCNRVFEKYDKNKSGFIEIDELTTLLNNLAKEINSQLPTQKEIDYIVNYLDTNNDNRISRNEFQKLGKLMVKVLGNA</sequence>
<dbReference type="GO" id="GO:0005634">
    <property type="term" value="C:nucleus"/>
    <property type="evidence" value="ECO:0007669"/>
    <property type="project" value="TreeGrafter"/>
</dbReference>
<dbReference type="InterPro" id="IPR002048">
    <property type="entry name" value="EF_hand_dom"/>
</dbReference>
<dbReference type="AlphaFoldDB" id="A0A8S1TPF3"/>
<dbReference type="OrthoDB" id="408117at2759"/>
<evidence type="ECO:0000259" key="2">
    <source>
        <dbReference type="PROSITE" id="PS50222"/>
    </source>
</evidence>
<evidence type="ECO:0000256" key="1">
    <source>
        <dbReference type="ARBA" id="ARBA00022837"/>
    </source>
</evidence>
<dbReference type="GO" id="GO:0005509">
    <property type="term" value="F:calcium ion binding"/>
    <property type="evidence" value="ECO:0007669"/>
    <property type="project" value="InterPro"/>
</dbReference>